<dbReference type="Proteomes" id="UP000051952">
    <property type="component" value="Unassembled WGS sequence"/>
</dbReference>
<evidence type="ECO:0000313" key="1">
    <source>
        <dbReference type="EMBL" id="CUI14892.1"/>
    </source>
</evidence>
<keyword evidence="2" id="KW-1185">Reference proteome</keyword>
<accession>A0A0S4KH04</accession>
<dbReference type="AlphaFoldDB" id="A0A0S4KH04"/>
<sequence>MVTYSSKDRILVFGANEDISTPLLHDLVWFHAVNSIGKVDQLIASLSERVLKKQCRLPIPIAIELDIHCVNLDRLREVEPKSIHYTITARHYPSVWSKNAQDAVCCCPGDVAVTRHDAAPPSTSSSISTLKDECTLHDLLECLRDRLIRCTELYHAFVVHVIKLDTKSPRALRATYYEVEDLHLIEKTFPNLHKGRVWYNADVLRGPIPPPPPLVTTMMMVSPPPSREGSVDNTLTDSVHLDPHVDPPPIGDDEDNGMSLPQARTIKGVEVKQQTEVHKNIIDHDEANWLSKEAYVPAEGEEYLYLSDLSVKDPFTKWAYDEMVRWLVRIGHQSKRGLSLGWTTQPDVFDGYTEDDGYRMRRLLEDMQGGPAPLITFPVRYSLVFPSADRAKAAEVSHKTASMEHDAESGGDLDDDALWRIKQQAPVHVMQQLLLSVAANGFATCAFLTFWRGRVESIDEQDVKTIHRYFPTATVDRD</sequence>
<dbReference type="EMBL" id="CYKH01001690">
    <property type="protein sequence ID" value="CUI14892.1"/>
    <property type="molecule type" value="Genomic_DNA"/>
</dbReference>
<gene>
    <name evidence="1" type="ORF">BSAL_18450</name>
</gene>
<proteinExistence type="predicted"/>
<name>A0A0S4KH04_BODSA</name>
<organism evidence="1 2">
    <name type="scientific">Bodo saltans</name>
    <name type="common">Flagellated protozoan</name>
    <dbReference type="NCBI Taxonomy" id="75058"/>
    <lineage>
        <taxon>Eukaryota</taxon>
        <taxon>Discoba</taxon>
        <taxon>Euglenozoa</taxon>
        <taxon>Kinetoplastea</taxon>
        <taxon>Metakinetoplastina</taxon>
        <taxon>Eubodonida</taxon>
        <taxon>Bodonidae</taxon>
        <taxon>Bodo</taxon>
    </lineage>
</organism>
<reference evidence="2" key="1">
    <citation type="submission" date="2015-09" db="EMBL/GenBank/DDBJ databases">
        <authorList>
            <consortium name="Pathogen Informatics"/>
        </authorList>
    </citation>
    <scope>NUCLEOTIDE SEQUENCE [LARGE SCALE GENOMIC DNA]</scope>
    <source>
        <strain evidence="2">Lake Konstanz</strain>
    </source>
</reference>
<dbReference type="VEuPathDB" id="TriTrypDB:BSAL_18450"/>
<dbReference type="OrthoDB" id="248705at2759"/>
<protein>
    <submittedName>
        <fullName evidence="1">Uncharacterized protein</fullName>
    </submittedName>
</protein>
<evidence type="ECO:0000313" key="2">
    <source>
        <dbReference type="Proteomes" id="UP000051952"/>
    </source>
</evidence>